<evidence type="ECO:0000313" key="4">
    <source>
        <dbReference type="EMBL" id="TWF95945.1"/>
    </source>
</evidence>
<dbReference type="SUPFAM" id="SSF46689">
    <property type="entry name" value="Homeodomain-like"/>
    <property type="match status" value="1"/>
</dbReference>
<protein>
    <submittedName>
        <fullName evidence="4">TetR family transcriptional regulator</fullName>
    </submittedName>
</protein>
<evidence type="ECO:0000313" key="5">
    <source>
        <dbReference type="Proteomes" id="UP000316184"/>
    </source>
</evidence>
<accession>A0A561U9C3</accession>
<feature type="DNA-binding region" description="H-T-H motif" evidence="2">
    <location>
        <begin position="39"/>
        <end position="58"/>
    </location>
</feature>
<evidence type="ECO:0000256" key="2">
    <source>
        <dbReference type="PROSITE-ProRule" id="PRU00335"/>
    </source>
</evidence>
<dbReference type="GO" id="GO:0003677">
    <property type="term" value="F:DNA binding"/>
    <property type="evidence" value="ECO:0007669"/>
    <property type="project" value="UniProtKB-UniRule"/>
</dbReference>
<dbReference type="AlphaFoldDB" id="A0A561U9C3"/>
<gene>
    <name evidence="4" type="ORF">FHU35_12945</name>
</gene>
<keyword evidence="1 2" id="KW-0238">DNA-binding</keyword>
<dbReference type="Proteomes" id="UP000316184">
    <property type="component" value="Unassembled WGS sequence"/>
</dbReference>
<dbReference type="InterPro" id="IPR001647">
    <property type="entry name" value="HTH_TetR"/>
</dbReference>
<dbReference type="EMBL" id="VIWX01000002">
    <property type="protein sequence ID" value="TWF95945.1"/>
    <property type="molecule type" value="Genomic_DNA"/>
</dbReference>
<dbReference type="Gene3D" id="1.10.357.10">
    <property type="entry name" value="Tetracycline Repressor, domain 2"/>
    <property type="match status" value="1"/>
</dbReference>
<dbReference type="PROSITE" id="PS50977">
    <property type="entry name" value="HTH_TETR_2"/>
    <property type="match status" value="1"/>
</dbReference>
<comment type="caution">
    <text evidence="4">The sequence shown here is derived from an EMBL/GenBank/DDBJ whole genome shotgun (WGS) entry which is preliminary data.</text>
</comment>
<reference evidence="4 5" key="1">
    <citation type="submission" date="2019-06" db="EMBL/GenBank/DDBJ databases">
        <title>Sequencing the genomes of 1000 actinobacteria strains.</title>
        <authorList>
            <person name="Klenk H.-P."/>
        </authorList>
    </citation>
    <scope>NUCLEOTIDE SEQUENCE [LARGE SCALE GENOMIC DNA]</scope>
    <source>
        <strain evidence="4 5">DSM 46699</strain>
    </source>
</reference>
<dbReference type="InterPro" id="IPR009057">
    <property type="entry name" value="Homeodomain-like_sf"/>
</dbReference>
<keyword evidence="5" id="KW-1185">Reference proteome</keyword>
<proteinExistence type="predicted"/>
<evidence type="ECO:0000259" key="3">
    <source>
        <dbReference type="PROSITE" id="PS50977"/>
    </source>
</evidence>
<organism evidence="4 5">
    <name type="scientific">Saccharopolyspora dendranthemae</name>
    <dbReference type="NCBI Taxonomy" id="1181886"/>
    <lineage>
        <taxon>Bacteria</taxon>
        <taxon>Bacillati</taxon>
        <taxon>Actinomycetota</taxon>
        <taxon>Actinomycetes</taxon>
        <taxon>Pseudonocardiales</taxon>
        <taxon>Pseudonocardiaceae</taxon>
        <taxon>Saccharopolyspora</taxon>
    </lineage>
</organism>
<evidence type="ECO:0000256" key="1">
    <source>
        <dbReference type="ARBA" id="ARBA00023125"/>
    </source>
</evidence>
<feature type="domain" description="HTH tetR-type" evidence="3">
    <location>
        <begin position="16"/>
        <end position="76"/>
    </location>
</feature>
<dbReference type="Pfam" id="PF00440">
    <property type="entry name" value="TetR_N"/>
    <property type="match status" value="1"/>
</dbReference>
<name>A0A561U9C3_9PSEU</name>
<sequence>MERTLHYCGWVPRPRVHDLDHVLDVAERLIVDEGAHGLTVRGLSAASGVPNGAIYHAFGSAAALRGRMWLRAATEFLDLQTRLVDEQLGTSTTPEPDAAVAAVVAAADALAVFAERRPEGARMLLSVRREQLLGPELPGELADALLGLDRRLTSEVLCRLALALWDRRDGPSVEVITSCVVDLPTALLGRALRQPTTGGTAPITTDLRTRLAAAVRGVLQLDPPQNPAPHP</sequence>